<dbReference type="Pfam" id="PF08240">
    <property type="entry name" value="ADH_N"/>
    <property type="match status" value="1"/>
</dbReference>
<dbReference type="EC" id="1.1.1.1" evidence="8"/>
<dbReference type="GO" id="GO:0004022">
    <property type="term" value="F:alcohol dehydrogenase (NAD+) activity"/>
    <property type="evidence" value="ECO:0007669"/>
    <property type="project" value="UniProtKB-EC"/>
</dbReference>
<dbReference type="InterPro" id="IPR011032">
    <property type="entry name" value="GroES-like_sf"/>
</dbReference>
<proteinExistence type="inferred from homology"/>
<evidence type="ECO:0000259" key="7">
    <source>
        <dbReference type="SMART" id="SM00829"/>
    </source>
</evidence>
<feature type="domain" description="Enoyl reductase (ER)" evidence="7">
    <location>
        <begin position="13"/>
        <end position="368"/>
    </location>
</feature>
<reference evidence="8" key="1">
    <citation type="submission" date="2020-02" db="EMBL/GenBank/DDBJ databases">
        <authorList>
            <person name="Meier V. D."/>
        </authorList>
    </citation>
    <scope>NUCLEOTIDE SEQUENCE</scope>
    <source>
        <strain evidence="8">AVDCRST_MAG35</strain>
    </source>
</reference>
<dbReference type="SUPFAM" id="SSF51735">
    <property type="entry name" value="NAD(P)-binding Rossmann-fold domains"/>
    <property type="match status" value="1"/>
</dbReference>
<dbReference type="Gene3D" id="3.40.50.720">
    <property type="entry name" value="NAD(P)-binding Rossmann-like Domain"/>
    <property type="match status" value="1"/>
</dbReference>
<evidence type="ECO:0000256" key="2">
    <source>
        <dbReference type="ARBA" id="ARBA00008072"/>
    </source>
</evidence>
<dbReference type="PANTHER" id="PTHR43350">
    <property type="entry name" value="NAD-DEPENDENT ALCOHOL DEHYDROGENASE"/>
    <property type="match status" value="1"/>
</dbReference>
<protein>
    <submittedName>
        <fullName evidence="8">Alcohol dehydrogenase</fullName>
        <ecNumber evidence="8">1.1.1.1</ecNumber>
    </submittedName>
</protein>
<comment type="similarity">
    <text evidence="2 6">Belongs to the zinc-containing alcohol dehydrogenase family.</text>
</comment>
<dbReference type="Pfam" id="PF00107">
    <property type="entry name" value="ADH_zinc_N"/>
    <property type="match status" value="1"/>
</dbReference>
<dbReference type="FunFam" id="3.40.50.720:FF:000003">
    <property type="entry name" value="S-(hydroxymethyl)glutathione dehydrogenase"/>
    <property type="match status" value="1"/>
</dbReference>
<gene>
    <name evidence="8" type="ORF">AVDCRST_MAG35-3035</name>
</gene>
<dbReference type="GO" id="GO:0008270">
    <property type="term" value="F:zinc ion binding"/>
    <property type="evidence" value="ECO:0007669"/>
    <property type="project" value="InterPro"/>
</dbReference>
<dbReference type="Gene3D" id="3.90.180.10">
    <property type="entry name" value="Medium-chain alcohol dehydrogenases, catalytic domain"/>
    <property type="match status" value="1"/>
</dbReference>
<evidence type="ECO:0000256" key="1">
    <source>
        <dbReference type="ARBA" id="ARBA00001947"/>
    </source>
</evidence>
<dbReference type="CDD" id="cd08278">
    <property type="entry name" value="benzyl_alcohol_DH"/>
    <property type="match status" value="1"/>
</dbReference>
<dbReference type="AlphaFoldDB" id="A0A6J4Q7I6"/>
<evidence type="ECO:0000256" key="5">
    <source>
        <dbReference type="ARBA" id="ARBA00023002"/>
    </source>
</evidence>
<keyword evidence="4 6" id="KW-0862">Zinc</keyword>
<dbReference type="EMBL" id="CADCUY010000575">
    <property type="protein sequence ID" value="CAA9436963.1"/>
    <property type="molecule type" value="Genomic_DNA"/>
</dbReference>
<dbReference type="InterPro" id="IPR013154">
    <property type="entry name" value="ADH-like_N"/>
</dbReference>
<dbReference type="InterPro" id="IPR020843">
    <property type="entry name" value="ER"/>
</dbReference>
<evidence type="ECO:0000256" key="4">
    <source>
        <dbReference type="ARBA" id="ARBA00022833"/>
    </source>
</evidence>
<keyword evidence="3 6" id="KW-0479">Metal-binding</keyword>
<dbReference type="InterPro" id="IPR002328">
    <property type="entry name" value="ADH_Zn_CS"/>
</dbReference>
<comment type="cofactor">
    <cofactor evidence="1 6">
        <name>Zn(2+)</name>
        <dbReference type="ChEBI" id="CHEBI:29105"/>
    </cofactor>
</comment>
<name>A0A6J4Q7I6_9ACTN</name>
<dbReference type="SMART" id="SM00829">
    <property type="entry name" value="PKS_ER"/>
    <property type="match status" value="1"/>
</dbReference>
<dbReference type="SUPFAM" id="SSF50129">
    <property type="entry name" value="GroES-like"/>
    <property type="match status" value="1"/>
</dbReference>
<evidence type="ECO:0000256" key="6">
    <source>
        <dbReference type="RuleBase" id="RU361277"/>
    </source>
</evidence>
<dbReference type="PANTHER" id="PTHR43350:SF2">
    <property type="entry name" value="GROES-LIKE ZINC-BINDING ALCOHOL DEHYDROGENASE FAMILY PROTEIN"/>
    <property type="match status" value="1"/>
</dbReference>
<sequence>MSTATAAVVHEPGGPFTLTEVELGPLRPDEVRVRTVATGVCHTDLSAASGATPFPLPGVLGHEGAGVVEEVGAQVGRAAVGDRVLMSFTSCGRCRRCRQGHPAYCRDHLSLNLLGGRRADGTTPVTVRGRELNAHFFGQSSFATRVVADERGLVVLPPGTTDEDLVVLAPLGCGLMTGAGAVLNELRPRPDDVLAITGAGAVGLAAVMAARATSVARVVVVDRLPSRLDLALELGATDVVDTTAVDLEDALEELTQGRGVDAAVETTGVVPVLDALVASLAVRGRCAVVGAPPAGSRGSFDVQALLPGRSIRGVTLGDAEAESFVPALLGLHRQGRFPLERLQVTYPFADIGRAVADAARGDTVKPVLVFG</sequence>
<organism evidence="8">
    <name type="scientific">uncultured Quadrisphaera sp</name>
    <dbReference type="NCBI Taxonomy" id="904978"/>
    <lineage>
        <taxon>Bacteria</taxon>
        <taxon>Bacillati</taxon>
        <taxon>Actinomycetota</taxon>
        <taxon>Actinomycetes</taxon>
        <taxon>Kineosporiales</taxon>
        <taxon>Kineosporiaceae</taxon>
        <taxon>Quadrisphaera</taxon>
        <taxon>environmental samples</taxon>
    </lineage>
</organism>
<evidence type="ECO:0000313" key="8">
    <source>
        <dbReference type="EMBL" id="CAA9436963.1"/>
    </source>
</evidence>
<evidence type="ECO:0000256" key="3">
    <source>
        <dbReference type="ARBA" id="ARBA00022723"/>
    </source>
</evidence>
<dbReference type="InterPro" id="IPR036291">
    <property type="entry name" value="NAD(P)-bd_dom_sf"/>
</dbReference>
<dbReference type="InterPro" id="IPR013149">
    <property type="entry name" value="ADH-like_C"/>
</dbReference>
<keyword evidence="5 8" id="KW-0560">Oxidoreductase</keyword>
<accession>A0A6J4Q7I6</accession>
<dbReference type="PROSITE" id="PS00059">
    <property type="entry name" value="ADH_ZINC"/>
    <property type="match status" value="1"/>
</dbReference>